<sequence length="254" mass="28263">MNFSSDAVISKELAHVYAMFEGHAEMQKWFNDMALAVCADLKGITPDHNLFARILADKGRHCFEGNFDVITSQISKLDPSFKIACVSGCSYCCYSHITVSPQEAFSIALHLAENFDAGVLEEIVAACAKESENFHCAGLQEFSKKYFGKCPFLKDNKCLIYEVRPIACRNWISHDLKACSASFKSENSIAVPQNAMIMIQKDLIFAGQHTYLANLGINGHIASLLPLMQQILLDYEGTYARWLAGETLPGQMDR</sequence>
<dbReference type="STRING" id="1519643.SAMN06295933_1955"/>
<evidence type="ECO:0000313" key="2">
    <source>
        <dbReference type="Proteomes" id="UP000192906"/>
    </source>
</evidence>
<dbReference type="PANTHER" id="PTHR35866:SF1">
    <property type="entry name" value="YKGJ FAMILY CYSTEINE CLUSTER PROTEIN"/>
    <property type="match status" value="1"/>
</dbReference>
<proteinExistence type="predicted"/>
<dbReference type="RefSeq" id="WP_245805513.1">
    <property type="nucleotide sequence ID" value="NZ_FWZU01000003.1"/>
</dbReference>
<evidence type="ECO:0000313" key="1">
    <source>
        <dbReference type="EMBL" id="SMF16163.1"/>
    </source>
</evidence>
<keyword evidence="2" id="KW-1185">Reference proteome</keyword>
<reference evidence="2" key="1">
    <citation type="submission" date="2017-04" db="EMBL/GenBank/DDBJ databases">
        <authorList>
            <person name="Varghese N."/>
            <person name="Submissions S."/>
        </authorList>
    </citation>
    <scope>NUCLEOTIDE SEQUENCE [LARGE SCALE GENOMIC DNA]</scope>
    <source>
        <strain evidence="2">K3S</strain>
    </source>
</reference>
<dbReference type="AlphaFoldDB" id="A0A1X7DJ56"/>
<protein>
    <submittedName>
        <fullName evidence="1">Putative zinc-or iron-chelating domain-containing protein</fullName>
    </submittedName>
</protein>
<dbReference type="PANTHER" id="PTHR35866">
    <property type="entry name" value="PUTATIVE-RELATED"/>
    <property type="match status" value="1"/>
</dbReference>
<name>A0A1X7DJ56_9BACT</name>
<organism evidence="1 2">
    <name type="scientific">Desulfovibrio gilichinskyi</name>
    <dbReference type="NCBI Taxonomy" id="1519643"/>
    <lineage>
        <taxon>Bacteria</taxon>
        <taxon>Pseudomonadati</taxon>
        <taxon>Thermodesulfobacteriota</taxon>
        <taxon>Desulfovibrionia</taxon>
        <taxon>Desulfovibrionales</taxon>
        <taxon>Desulfovibrionaceae</taxon>
        <taxon>Desulfovibrio</taxon>
    </lineage>
</organism>
<dbReference type="EMBL" id="FWZU01000003">
    <property type="protein sequence ID" value="SMF16163.1"/>
    <property type="molecule type" value="Genomic_DNA"/>
</dbReference>
<accession>A0A1X7DJ56</accession>
<dbReference type="Proteomes" id="UP000192906">
    <property type="component" value="Unassembled WGS sequence"/>
</dbReference>
<gene>
    <name evidence="1" type="ORF">SAMN06295933_1955</name>
</gene>
<dbReference type="Pfam" id="PF03692">
    <property type="entry name" value="CxxCxxCC"/>
    <property type="match status" value="1"/>
</dbReference>
<dbReference type="InterPro" id="IPR005358">
    <property type="entry name" value="Puta_zinc/iron-chelating_dom"/>
</dbReference>